<organism evidence="1 2">
    <name type="scientific">Paracoccus pacificus</name>
    <dbReference type="NCBI Taxonomy" id="1463598"/>
    <lineage>
        <taxon>Bacteria</taxon>
        <taxon>Pseudomonadati</taxon>
        <taxon>Pseudomonadota</taxon>
        <taxon>Alphaproteobacteria</taxon>
        <taxon>Rhodobacterales</taxon>
        <taxon>Paracoccaceae</taxon>
        <taxon>Paracoccus</taxon>
    </lineage>
</organism>
<accession>A0ABW4R6P4</accession>
<name>A0ABW4R6P4_9RHOB</name>
<protein>
    <submittedName>
        <fullName evidence="1">DUF4432 family protein</fullName>
    </submittedName>
</protein>
<comment type="caution">
    <text evidence="1">The sequence shown here is derived from an EMBL/GenBank/DDBJ whole genome shotgun (WGS) entry which is preliminary data.</text>
</comment>
<evidence type="ECO:0000313" key="2">
    <source>
        <dbReference type="Proteomes" id="UP001597213"/>
    </source>
</evidence>
<proteinExistence type="predicted"/>
<dbReference type="RefSeq" id="WP_379142222.1">
    <property type="nucleotide sequence ID" value="NZ_JBHUEN010000021.1"/>
</dbReference>
<keyword evidence="2" id="KW-1185">Reference proteome</keyword>
<gene>
    <name evidence="1" type="ORF">ACFSCT_09500</name>
</gene>
<dbReference type="Pfam" id="PF14486">
    <property type="entry name" value="DUF4432"/>
    <property type="match status" value="1"/>
</dbReference>
<dbReference type="InterPro" id="IPR027839">
    <property type="entry name" value="DUF4432"/>
</dbReference>
<reference evidence="2" key="1">
    <citation type="journal article" date="2019" name="Int. J. Syst. Evol. Microbiol.">
        <title>The Global Catalogue of Microorganisms (GCM) 10K type strain sequencing project: providing services to taxonomists for standard genome sequencing and annotation.</title>
        <authorList>
            <consortium name="The Broad Institute Genomics Platform"/>
            <consortium name="The Broad Institute Genome Sequencing Center for Infectious Disease"/>
            <person name="Wu L."/>
            <person name="Ma J."/>
        </authorList>
    </citation>
    <scope>NUCLEOTIDE SEQUENCE [LARGE SCALE GENOMIC DNA]</scope>
    <source>
        <strain evidence="2">CCUG 56029</strain>
    </source>
</reference>
<dbReference type="Gene3D" id="2.70.98.10">
    <property type="match status" value="1"/>
</dbReference>
<sequence>MTTNIPLYPDQFTETPRLIVSHGRQRVAGFRYPTDIAALILSNDRGTVEVLPFMGQMIWSAQFDGMKLGMDSQFDMPRPADTIIGTYGCLAFHSGLLANGVPAAGDTHPVHGEFPTCRMDTAALELGSDERGAFVRLTGQRDHIEGFGPHYRATPSVTLHAGSAQIDWTMKVRNRSAFAMPLQYMAHVNPAFLPGARIYQPAPFTPDRTQVRAAVPAHVTPNPEYLALIDALAADPARMRVLDLPEYDPEQVFYIRDPGTDPEGVAHLMLRRPEGDGIALGYRPDQFPKLVRWVLANGDTRVAAFALPATSEPEGRTAELAKGNVISLAPGAEAAFALRFGYVTQPEADALAGIIAAAGGEA</sequence>
<dbReference type="Proteomes" id="UP001597213">
    <property type="component" value="Unassembled WGS sequence"/>
</dbReference>
<evidence type="ECO:0000313" key="1">
    <source>
        <dbReference type="EMBL" id="MFD1881951.1"/>
    </source>
</evidence>
<dbReference type="InterPro" id="IPR014718">
    <property type="entry name" value="GH-type_carb-bd"/>
</dbReference>
<dbReference type="SUPFAM" id="SSF74650">
    <property type="entry name" value="Galactose mutarotase-like"/>
    <property type="match status" value="1"/>
</dbReference>
<dbReference type="EMBL" id="JBHUEN010000021">
    <property type="protein sequence ID" value="MFD1881951.1"/>
    <property type="molecule type" value="Genomic_DNA"/>
</dbReference>
<dbReference type="InterPro" id="IPR011013">
    <property type="entry name" value="Gal_mutarotase_sf_dom"/>
</dbReference>